<dbReference type="Proteomes" id="UP001433508">
    <property type="component" value="Unassembled WGS sequence"/>
</dbReference>
<organism evidence="1 2">
    <name type="scientific">Lipomyces kononenkoae</name>
    <name type="common">Yeast</name>
    <dbReference type="NCBI Taxonomy" id="34357"/>
    <lineage>
        <taxon>Eukaryota</taxon>
        <taxon>Fungi</taxon>
        <taxon>Dikarya</taxon>
        <taxon>Ascomycota</taxon>
        <taxon>Saccharomycotina</taxon>
        <taxon>Lipomycetes</taxon>
        <taxon>Lipomycetales</taxon>
        <taxon>Lipomycetaceae</taxon>
        <taxon>Lipomyces</taxon>
    </lineage>
</organism>
<sequence length="134" mass="14741">MICSISGTAPHDPVISPNSGNVFDRKLIEAYISEHGRDPITGDALSIDSLISIKTSTTPAPRTPAQASIPNLLQTFQNEWDALVLETLTLRQELLKARQDLSTALYYHDAAVRVVAKLTKERDDAVRELETLAQ</sequence>
<evidence type="ECO:0000313" key="2">
    <source>
        <dbReference type="Proteomes" id="UP001433508"/>
    </source>
</evidence>
<proteinExistence type="predicted"/>
<dbReference type="EMBL" id="MU971347">
    <property type="protein sequence ID" value="KAK9239324.1"/>
    <property type="molecule type" value="Genomic_DNA"/>
</dbReference>
<accession>A0ACC3T7A7</accession>
<name>A0ACC3T7A7_LIPKO</name>
<protein>
    <submittedName>
        <fullName evidence="1">Prp19/Pso4-like-domain-containing protein</fullName>
    </submittedName>
</protein>
<reference evidence="2" key="1">
    <citation type="journal article" date="2024" name="Front. Bioeng. Biotechnol.">
        <title>Genome-scale model development and genomic sequencing of the oleaginous clade Lipomyces.</title>
        <authorList>
            <person name="Czajka J.J."/>
            <person name="Han Y."/>
            <person name="Kim J."/>
            <person name="Mondo S.J."/>
            <person name="Hofstad B.A."/>
            <person name="Robles A."/>
            <person name="Haridas S."/>
            <person name="Riley R."/>
            <person name="LaButti K."/>
            <person name="Pangilinan J."/>
            <person name="Andreopoulos W."/>
            <person name="Lipzen A."/>
            <person name="Yan J."/>
            <person name="Wang M."/>
            <person name="Ng V."/>
            <person name="Grigoriev I.V."/>
            <person name="Spatafora J.W."/>
            <person name="Magnuson J.K."/>
            <person name="Baker S.E."/>
            <person name="Pomraning K.R."/>
        </authorList>
    </citation>
    <scope>NUCLEOTIDE SEQUENCE [LARGE SCALE GENOMIC DNA]</scope>
    <source>
        <strain evidence="2">CBS 7786</strain>
    </source>
</reference>
<gene>
    <name evidence="1" type="ORF">V1525DRAFT_372881</name>
</gene>
<keyword evidence="2" id="KW-1185">Reference proteome</keyword>
<evidence type="ECO:0000313" key="1">
    <source>
        <dbReference type="EMBL" id="KAK9239324.1"/>
    </source>
</evidence>
<comment type="caution">
    <text evidence="1">The sequence shown here is derived from an EMBL/GenBank/DDBJ whole genome shotgun (WGS) entry which is preliminary data.</text>
</comment>